<keyword evidence="5 6" id="KW-0472">Membrane</keyword>
<dbReference type="SUPFAM" id="SSF53649">
    <property type="entry name" value="Alkaline phosphatase-like"/>
    <property type="match status" value="1"/>
</dbReference>
<evidence type="ECO:0000256" key="2">
    <source>
        <dbReference type="ARBA" id="ARBA00022475"/>
    </source>
</evidence>
<dbReference type="PANTHER" id="PTHR47371:SF3">
    <property type="entry name" value="PHOSPHOGLYCEROL TRANSFERASE I"/>
    <property type="match status" value="1"/>
</dbReference>
<comment type="subcellular location">
    <subcellularLocation>
        <location evidence="1">Cell membrane</location>
        <topology evidence="1">Multi-pass membrane protein</topology>
    </subcellularLocation>
</comment>
<dbReference type="InterPro" id="IPR017850">
    <property type="entry name" value="Alkaline_phosphatase_core_sf"/>
</dbReference>
<dbReference type="EMBL" id="FNVQ01000002">
    <property type="protein sequence ID" value="SEG55220.1"/>
    <property type="molecule type" value="Genomic_DNA"/>
</dbReference>
<accession>A0A1H6B3N8</accession>
<keyword evidence="2" id="KW-1003">Cell membrane</keyword>
<keyword evidence="3 6" id="KW-0812">Transmembrane</keyword>
<feature type="transmembrane region" description="Helical" evidence="6">
    <location>
        <begin position="55"/>
        <end position="75"/>
    </location>
</feature>
<feature type="transmembrane region" description="Helical" evidence="6">
    <location>
        <begin position="101"/>
        <end position="128"/>
    </location>
</feature>
<organism evidence="8 9">
    <name type="scientific">Marinobacterium lutimaris</name>
    <dbReference type="NCBI Taxonomy" id="568106"/>
    <lineage>
        <taxon>Bacteria</taxon>
        <taxon>Pseudomonadati</taxon>
        <taxon>Pseudomonadota</taxon>
        <taxon>Gammaproteobacteria</taxon>
        <taxon>Oceanospirillales</taxon>
        <taxon>Oceanospirillaceae</taxon>
        <taxon>Marinobacterium</taxon>
    </lineage>
</organism>
<evidence type="ECO:0000313" key="8">
    <source>
        <dbReference type="EMBL" id="SEG55220.1"/>
    </source>
</evidence>
<reference evidence="8 9" key="1">
    <citation type="submission" date="2016-10" db="EMBL/GenBank/DDBJ databases">
        <authorList>
            <person name="de Groot N.N."/>
        </authorList>
    </citation>
    <scope>NUCLEOTIDE SEQUENCE [LARGE SCALE GENOMIC DNA]</scope>
    <source>
        <strain evidence="8 9">DSM 22012</strain>
    </source>
</reference>
<evidence type="ECO:0000256" key="6">
    <source>
        <dbReference type="SAM" id="Phobius"/>
    </source>
</evidence>
<sequence length="504" mass="55635">MLIVVVSGLVISLLMGALVSPVGAKPRLPGIYAVLSGLAWWLAWFGAACLLSQRLYFSVSLVVILHGVLIAVNHAKFTSLQEPFILQDFEYFTDAIRHPRLYIPFFGVIKTLLLLAAGALAIGLFFWLEPSFHGLLTWWQLALSALAISFIAAGIAWLIRPRLALQPVEDMKSAGLISLLHAHLAEYWLARGRKLPEPASEFPVFKQGGSLPNLVLVQSESFFDPRQSYPFVAPSVLENWDQCVSEAVVSGQLSVPAWGANTVRTEASVLTGLSEGAMGIFRYNPYRRLVKTPVSSLASHLRAQGYRTVCVHPYMAHFYQRDRVLPALGFDEFIDIRAFDQADRCGQYTGDLAVTKKVSELLAGSDKPLFIFVITMENHGPLHLEQPEPGLAEAVYTNPPQGPVDDLTVYLGHLRHADEMVAELTAAVASSDRGGSLCWYGDHVPIMADVYQSFGEPCPDTPWLIWSTDRSNGAGVDTKPGTETLAAEHLACRWLEIIKERRRL</sequence>
<dbReference type="InterPro" id="IPR000917">
    <property type="entry name" value="Sulfatase_N"/>
</dbReference>
<proteinExistence type="predicted"/>
<evidence type="ECO:0000256" key="1">
    <source>
        <dbReference type="ARBA" id="ARBA00004651"/>
    </source>
</evidence>
<protein>
    <submittedName>
        <fullName evidence="8">Phosphoglycerol transferase MdoB</fullName>
    </submittedName>
</protein>
<keyword evidence="9" id="KW-1185">Reference proteome</keyword>
<evidence type="ECO:0000256" key="5">
    <source>
        <dbReference type="ARBA" id="ARBA00023136"/>
    </source>
</evidence>
<dbReference type="InterPro" id="IPR050448">
    <property type="entry name" value="OpgB/LTA_synthase_biosynth"/>
</dbReference>
<name>A0A1H6B3N8_9GAMM</name>
<feature type="domain" description="Sulfatase N-terminal" evidence="7">
    <location>
        <begin position="212"/>
        <end position="467"/>
    </location>
</feature>
<gene>
    <name evidence="8" type="ORF">SAMN05444390_102370</name>
</gene>
<dbReference type="Proteomes" id="UP000236745">
    <property type="component" value="Unassembled WGS sequence"/>
</dbReference>
<dbReference type="GO" id="GO:0016740">
    <property type="term" value="F:transferase activity"/>
    <property type="evidence" value="ECO:0007669"/>
    <property type="project" value="UniProtKB-KW"/>
</dbReference>
<keyword evidence="4 6" id="KW-1133">Transmembrane helix</keyword>
<dbReference type="RefSeq" id="WP_104003462.1">
    <property type="nucleotide sequence ID" value="NZ_FNVQ01000002.1"/>
</dbReference>
<dbReference type="PANTHER" id="PTHR47371">
    <property type="entry name" value="LIPOTEICHOIC ACID SYNTHASE"/>
    <property type="match status" value="1"/>
</dbReference>
<dbReference type="OrthoDB" id="5363296at2"/>
<evidence type="ECO:0000313" key="9">
    <source>
        <dbReference type="Proteomes" id="UP000236745"/>
    </source>
</evidence>
<evidence type="ECO:0000259" key="7">
    <source>
        <dbReference type="Pfam" id="PF00884"/>
    </source>
</evidence>
<dbReference type="Gene3D" id="3.40.720.10">
    <property type="entry name" value="Alkaline Phosphatase, subunit A"/>
    <property type="match status" value="1"/>
</dbReference>
<dbReference type="CDD" id="cd16015">
    <property type="entry name" value="LTA_synthase"/>
    <property type="match status" value="1"/>
</dbReference>
<keyword evidence="8" id="KW-0808">Transferase</keyword>
<evidence type="ECO:0000256" key="4">
    <source>
        <dbReference type="ARBA" id="ARBA00022989"/>
    </source>
</evidence>
<dbReference type="Pfam" id="PF00884">
    <property type="entry name" value="Sulfatase"/>
    <property type="match status" value="1"/>
</dbReference>
<dbReference type="AlphaFoldDB" id="A0A1H6B3N8"/>
<feature type="transmembrane region" description="Helical" evidence="6">
    <location>
        <begin position="31"/>
        <end position="50"/>
    </location>
</feature>
<dbReference type="GO" id="GO:0005886">
    <property type="term" value="C:plasma membrane"/>
    <property type="evidence" value="ECO:0007669"/>
    <property type="project" value="UniProtKB-SubCell"/>
</dbReference>
<feature type="transmembrane region" description="Helical" evidence="6">
    <location>
        <begin position="135"/>
        <end position="159"/>
    </location>
</feature>
<evidence type="ECO:0000256" key="3">
    <source>
        <dbReference type="ARBA" id="ARBA00022692"/>
    </source>
</evidence>